<dbReference type="AlphaFoldDB" id="A0A388JL14"/>
<sequence length="67" mass="6784">ERGGQEGNKKRGSLNCEVTGSSSVCTRLFAAADSTFIAALAAIPSADLAFEDNPPASITTPPTATCP</sequence>
<name>A0A388JL14_CHABU</name>
<accession>A0A388JL14</accession>
<feature type="non-terminal residue" evidence="1">
    <location>
        <position position="1"/>
    </location>
</feature>
<evidence type="ECO:0000313" key="1">
    <source>
        <dbReference type="EMBL" id="GBG47907.1"/>
    </source>
</evidence>
<dbReference type="EMBL" id="BFEA01008079">
    <property type="protein sequence ID" value="GBG47907.1"/>
    <property type="molecule type" value="Genomic_DNA"/>
</dbReference>
<protein>
    <submittedName>
        <fullName evidence="1">Uncharacterized protein</fullName>
    </submittedName>
</protein>
<reference evidence="1 2" key="1">
    <citation type="journal article" date="2018" name="Cell">
        <title>The Chara Genome: Secondary Complexity and Implications for Plant Terrestrialization.</title>
        <authorList>
            <person name="Nishiyama T."/>
            <person name="Sakayama H."/>
            <person name="Vries J.D."/>
            <person name="Buschmann H."/>
            <person name="Saint-Marcoux D."/>
            <person name="Ullrich K.K."/>
            <person name="Haas F.B."/>
            <person name="Vanderstraeten L."/>
            <person name="Becker D."/>
            <person name="Lang D."/>
            <person name="Vosolsobe S."/>
            <person name="Rombauts S."/>
            <person name="Wilhelmsson P.K.I."/>
            <person name="Janitza P."/>
            <person name="Kern R."/>
            <person name="Heyl A."/>
            <person name="Rumpler F."/>
            <person name="Villalobos L.I.A.C."/>
            <person name="Clay J.M."/>
            <person name="Skokan R."/>
            <person name="Toyoda A."/>
            <person name="Suzuki Y."/>
            <person name="Kagoshima H."/>
            <person name="Schijlen E."/>
            <person name="Tajeshwar N."/>
            <person name="Catarino B."/>
            <person name="Hetherington A.J."/>
            <person name="Saltykova A."/>
            <person name="Bonnot C."/>
            <person name="Breuninger H."/>
            <person name="Symeonidi A."/>
            <person name="Radhakrishnan G.V."/>
            <person name="Van Nieuwerburgh F."/>
            <person name="Deforce D."/>
            <person name="Chang C."/>
            <person name="Karol K.G."/>
            <person name="Hedrich R."/>
            <person name="Ulvskov P."/>
            <person name="Glockner G."/>
            <person name="Delwiche C.F."/>
            <person name="Petrasek J."/>
            <person name="Van de Peer Y."/>
            <person name="Friml J."/>
            <person name="Beilby M."/>
            <person name="Dolan L."/>
            <person name="Kohara Y."/>
            <person name="Sugano S."/>
            <person name="Fujiyama A."/>
            <person name="Delaux P.-M."/>
            <person name="Quint M."/>
            <person name="TheiBen G."/>
            <person name="Hagemann M."/>
            <person name="Harholt J."/>
            <person name="Dunand C."/>
            <person name="Zachgo S."/>
            <person name="Langdale J."/>
            <person name="Maumus F."/>
            <person name="Straeten D.V.D."/>
            <person name="Gould S.B."/>
            <person name="Rensing S.A."/>
        </authorList>
    </citation>
    <scope>NUCLEOTIDE SEQUENCE [LARGE SCALE GENOMIC DNA]</scope>
    <source>
        <strain evidence="1 2">S276</strain>
    </source>
</reference>
<dbReference type="Gramene" id="GBG47907">
    <property type="protein sequence ID" value="GBG47907"/>
    <property type="gene ID" value="CBR_g87082"/>
</dbReference>
<proteinExistence type="predicted"/>
<comment type="caution">
    <text evidence="1">The sequence shown here is derived from an EMBL/GenBank/DDBJ whole genome shotgun (WGS) entry which is preliminary data.</text>
</comment>
<evidence type="ECO:0000313" key="2">
    <source>
        <dbReference type="Proteomes" id="UP000265515"/>
    </source>
</evidence>
<gene>
    <name evidence="1" type="ORF">CBR_g87082</name>
</gene>
<keyword evidence="2" id="KW-1185">Reference proteome</keyword>
<organism evidence="1 2">
    <name type="scientific">Chara braunii</name>
    <name type="common">Braun's stonewort</name>
    <dbReference type="NCBI Taxonomy" id="69332"/>
    <lineage>
        <taxon>Eukaryota</taxon>
        <taxon>Viridiplantae</taxon>
        <taxon>Streptophyta</taxon>
        <taxon>Charophyceae</taxon>
        <taxon>Charales</taxon>
        <taxon>Characeae</taxon>
        <taxon>Chara</taxon>
    </lineage>
</organism>
<dbReference type="Proteomes" id="UP000265515">
    <property type="component" value="Unassembled WGS sequence"/>
</dbReference>